<evidence type="ECO:0000256" key="2">
    <source>
        <dbReference type="ARBA" id="ARBA00023242"/>
    </source>
</evidence>
<sequence length="464" mass="51572">MRCRSRNLTDNCTYRTHPFQKIRRPVADVATDLEDARQNVGDKQTEGSHSGLTSLGGHIAQPGPMPKRHRYPNPGYLGSSSYTALFGQLPSSIEIDLTGDNLGVAQGQGPIYEPVNEAYILHGADLIVQMSRFAQIPTCVRLVNAWVATQSNLVLASPFTAQCAGSAECLLSSVQEGTRSPAEMSRDLFIHSCRPLTAESSSTSQEFCEQFTGRSSRWETLCLFLTAVSRAAVALDVSQFPFESDQHRRDMRRLSMHYADRCLDICLSLECPNDLQLILQYENFILHTQVDGDHSFESWRKLGDVVSSLFALGYHQDIEGHGILPPFLRDLRRAAFTNCYSSDKDVSIFLGRPPRISRKFCNLNMLGLGSNEWSPDSVFNFIAESRWAAMCAILKEDILELSGAKDMDERSQMARSASSAEILSQKTFTDQSQRDTRESGISVVFPASKLSTTKLSEVPTTTSR</sequence>
<feature type="region of interest" description="Disordered" evidence="3">
    <location>
        <begin position="37"/>
        <end position="73"/>
    </location>
</feature>
<keyword evidence="2" id="KW-0539">Nucleus</keyword>
<proteinExistence type="predicted"/>
<feature type="region of interest" description="Disordered" evidence="3">
    <location>
        <begin position="413"/>
        <end position="441"/>
    </location>
</feature>
<evidence type="ECO:0000259" key="4">
    <source>
        <dbReference type="Pfam" id="PF04082"/>
    </source>
</evidence>
<evidence type="ECO:0000313" key="6">
    <source>
        <dbReference type="Proteomes" id="UP001152049"/>
    </source>
</evidence>
<feature type="compositionally biased region" description="Polar residues" evidence="3">
    <location>
        <begin position="413"/>
        <end position="431"/>
    </location>
</feature>
<feature type="domain" description="Xylanolytic transcriptional activator regulatory" evidence="4">
    <location>
        <begin position="297"/>
        <end position="386"/>
    </location>
</feature>
<accession>A0A9W8VHQ8</accession>
<organism evidence="5 6">
    <name type="scientific">Fusarium torreyae</name>
    <dbReference type="NCBI Taxonomy" id="1237075"/>
    <lineage>
        <taxon>Eukaryota</taxon>
        <taxon>Fungi</taxon>
        <taxon>Dikarya</taxon>
        <taxon>Ascomycota</taxon>
        <taxon>Pezizomycotina</taxon>
        <taxon>Sordariomycetes</taxon>
        <taxon>Hypocreomycetidae</taxon>
        <taxon>Hypocreales</taxon>
        <taxon>Nectriaceae</taxon>
        <taxon>Fusarium</taxon>
    </lineage>
</organism>
<evidence type="ECO:0000256" key="1">
    <source>
        <dbReference type="ARBA" id="ARBA00004123"/>
    </source>
</evidence>
<evidence type="ECO:0000313" key="5">
    <source>
        <dbReference type="EMBL" id="KAJ4263359.1"/>
    </source>
</evidence>
<dbReference type="GO" id="GO:0005634">
    <property type="term" value="C:nucleus"/>
    <property type="evidence" value="ECO:0007669"/>
    <property type="project" value="UniProtKB-SubCell"/>
</dbReference>
<dbReference type="Pfam" id="PF04082">
    <property type="entry name" value="Fungal_trans"/>
    <property type="match status" value="1"/>
</dbReference>
<protein>
    <recommendedName>
        <fullName evidence="4">Xylanolytic transcriptional activator regulatory domain-containing protein</fullName>
    </recommendedName>
</protein>
<dbReference type="InterPro" id="IPR050613">
    <property type="entry name" value="Sec_Metabolite_Reg"/>
</dbReference>
<dbReference type="EMBL" id="JAOQAZ010000010">
    <property type="protein sequence ID" value="KAJ4263359.1"/>
    <property type="molecule type" value="Genomic_DNA"/>
</dbReference>
<keyword evidence="6" id="KW-1185">Reference proteome</keyword>
<comment type="caution">
    <text evidence="5">The sequence shown here is derived from an EMBL/GenBank/DDBJ whole genome shotgun (WGS) entry which is preliminary data.</text>
</comment>
<dbReference type="CDD" id="cd12148">
    <property type="entry name" value="fungal_TF_MHR"/>
    <property type="match status" value="1"/>
</dbReference>
<dbReference type="InterPro" id="IPR007219">
    <property type="entry name" value="XnlR_reg_dom"/>
</dbReference>
<name>A0A9W8VHQ8_9HYPO</name>
<dbReference type="AlphaFoldDB" id="A0A9W8VHQ8"/>
<feature type="compositionally biased region" description="Low complexity" evidence="3">
    <location>
        <begin position="47"/>
        <end position="58"/>
    </location>
</feature>
<dbReference type="PANTHER" id="PTHR31001">
    <property type="entry name" value="UNCHARACTERIZED TRANSCRIPTIONAL REGULATORY PROTEIN"/>
    <property type="match status" value="1"/>
</dbReference>
<comment type="subcellular location">
    <subcellularLocation>
        <location evidence="1">Nucleus</location>
    </subcellularLocation>
</comment>
<gene>
    <name evidence="5" type="ORF">NW762_006178</name>
</gene>
<dbReference type="OrthoDB" id="4898680at2759"/>
<reference evidence="5" key="1">
    <citation type="submission" date="2022-09" db="EMBL/GenBank/DDBJ databases">
        <title>Fusarium specimens isolated from Avocado Roots.</title>
        <authorList>
            <person name="Stajich J."/>
            <person name="Roper C."/>
            <person name="Heimlech-Rivalta G."/>
        </authorList>
    </citation>
    <scope>NUCLEOTIDE SEQUENCE</scope>
    <source>
        <strain evidence="5">CF00136</strain>
    </source>
</reference>
<evidence type="ECO:0000256" key="3">
    <source>
        <dbReference type="SAM" id="MobiDB-lite"/>
    </source>
</evidence>
<dbReference type="Proteomes" id="UP001152049">
    <property type="component" value="Unassembled WGS sequence"/>
</dbReference>
<dbReference type="PANTHER" id="PTHR31001:SF40">
    <property type="entry name" value="ZN(II)2CYS6 TRANSCRIPTION FACTOR (EUROFUNG)"/>
    <property type="match status" value="1"/>
</dbReference>